<sequence>MIKNQWIFIDESGKPEVFSAKGVNLVENNQASKYLVLAAVRTNDQLKLQQEIAKFRLKLLKDKALRKIFSSAYSLDSFHAQTDYPEVKQEFLRFILDLEIKIDVLAVEKLKTYDALKLRPGKMYGVMSGQLIKDLCHQVENTEIIFSRKDSKLKLRQELETEVERVRLNYLEVHPKLKPNLKLSYFHNPHYSHGGLQVADYIAYAVFQVFENGKREWYEIVKNKIGRIQDICNKKYFTRSNPL</sequence>
<evidence type="ECO:0000313" key="1">
    <source>
        <dbReference type="EMBL" id="KKQ45590.1"/>
    </source>
</evidence>
<dbReference type="Proteomes" id="UP000034603">
    <property type="component" value="Unassembled WGS sequence"/>
</dbReference>
<evidence type="ECO:0000313" key="2">
    <source>
        <dbReference type="Proteomes" id="UP000034603"/>
    </source>
</evidence>
<reference evidence="1 2" key="1">
    <citation type="journal article" date="2015" name="Nature">
        <title>rRNA introns, odd ribosomes, and small enigmatic genomes across a large radiation of phyla.</title>
        <authorList>
            <person name="Brown C.T."/>
            <person name="Hug L.A."/>
            <person name="Thomas B.C."/>
            <person name="Sharon I."/>
            <person name="Castelle C.J."/>
            <person name="Singh A."/>
            <person name="Wilkins M.J."/>
            <person name="Williams K.H."/>
            <person name="Banfield J.F."/>
        </authorList>
    </citation>
    <scope>NUCLEOTIDE SEQUENCE [LARGE SCALE GENOMIC DNA]</scope>
</reference>
<proteinExistence type="predicted"/>
<dbReference type="Pfam" id="PF12686">
    <property type="entry name" value="DUF3800"/>
    <property type="match status" value="1"/>
</dbReference>
<protein>
    <recommendedName>
        <fullName evidence="3">DUF3800 domain-containing protein</fullName>
    </recommendedName>
</protein>
<name>A0A0G0I3V0_9BACT</name>
<accession>A0A0G0I3V0</accession>
<organism evidence="1 2">
    <name type="scientific">Candidatus Woesebacteria bacterium GW2011_GWA1_37_8</name>
    <dbReference type="NCBI Taxonomy" id="1618546"/>
    <lineage>
        <taxon>Bacteria</taxon>
        <taxon>Candidatus Woeseibacteriota</taxon>
    </lineage>
</organism>
<comment type="caution">
    <text evidence="1">The sequence shown here is derived from an EMBL/GenBank/DDBJ whole genome shotgun (WGS) entry which is preliminary data.</text>
</comment>
<dbReference type="EMBL" id="LBTR01000012">
    <property type="protein sequence ID" value="KKQ45590.1"/>
    <property type="molecule type" value="Genomic_DNA"/>
</dbReference>
<evidence type="ECO:0008006" key="3">
    <source>
        <dbReference type="Google" id="ProtNLM"/>
    </source>
</evidence>
<gene>
    <name evidence="1" type="ORF">US62_C0012G0004</name>
</gene>
<dbReference type="AlphaFoldDB" id="A0A0G0I3V0"/>
<dbReference type="InterPro" id="IPR024524">
    <property type="entry name" value="DUF3800"/>
</dbReference>